<comment type="caution">
    <text evidence="1">The sequence shown here is derived from an EMBL/GenBank/DDBJ whole genome shotgun (WGS) entry which is preliminary data.</text>
</comment>
<accession>A0A829W899</accession>
<name>A0A829W899_9FIRM</name>
<evidence type="ECO:0000313" key="1">
    <source>
        <dbReference type="EMBL" id="GEA37508.1"/>
    </source>
</evidence>
<gene>
    <name evidence="1" type="ORF">Ccl03g_32210</name>
</gene>
<dbReference type="EMBL" id="BJLB01000001">
    <property type="protein sequence ID" value="GEA37508.1"/>
    <property type="molecule type" value="Genomic_DNA"/>
</dbReference>
<sequence>MTLEKIKEKLRSDEYGFLKTDRNLGNNIILLTLGGSYAYGTNNENSDLDIRGCSLNSKMQILTNENFEQFVNEATDTTIYSFNKLVALLSNVNPNTIEMLGNKPEHYFYVSHIGQELLDNAHLFLSKRAVYSFGGYATAQLRRLDNKAVRLVNQEQREKHILNSIMNAYHTFPEKYFSFSEDSIKLYIDKSEQEEYDSEIFMDVNLHHYPLRDYKAMWSEMNNVVNDYSKIGKRNKNAIEHGKLGKHMMHLIRLYLMCLDILEKEKIITYREADHDVLMDIRNGKYLDDNNQPIPEFYEMVDDFEKKLEYAKENTSLPDNPDYDRIKEFTASVNERVVKGEF</sequence>
<dbReference type="GO" id="GO:0016740">
    <property type="term" value="F:transferase activity"/>
    <property type="evidence" value="ECO:0007669"/>
    <property type="project" value="UniProtKB-KW"/>
</dbReference>
<dbReference type="RefSeq" id="WP_002588615.1">
    <property type="nucleotide sequence ID" value="NZ_BJLB01000001.1"/>
</dbReference>
<dbReference type="PANTHER" id="PTHR34817">
    <property type="entry name" value="NUCLEOTIDYLTRANSFERASE"/>
    <property type="match status" value="1"/>
</dbReference>
<proteinExistence type="predicted"/>
<evidence type="ECO:0000313" key="2">
    <source>
        <dbReference type="Proteomes" id="UP000315200"/>
    </source>
</evidence>
<dbReference type="Proteomes" id="UP000315200">
    <property type="component" value="Unassembled WGS sequence"/>
</dbReference>
<reference evidence="1 2" key="1">
    <citation type="submission" date="2019-06" db="EMBL/GenBank/DDBJ databases">
        <title>Draft genome sequence of [Clostridium] clostridioforme NBRC 113352.</title>
        <authorList>
            <person name="Miura T."/>
            <person name="Furukawa M."/>
            <person name="Shimamura M."/>
            <person name="Ohyama Y."/>
            <person name="Yamazoe A."/>
            <person name="Kawasaki H."/>
        </authorList>
    </citation>
    <scope>NUCLEOTIDE SEQUENCE [LARGE SCALE GENOMIC DNA]</scope>
    <source>
        <strain evidence="1 2">NBRC 113352</strain>
    </source>
</reference>
<dbReference type="InterPro" id="IPR018775">
    <property type="entry name" value="RlaP"/>
</dbReference>
<protein>
    <submittedName>
        <fullName evidence="1">Nucleotidyltransferase</fullName>
    </submittedName>
</protein>
<dbReference type="AlphaFoldDB" id="A0A829W899"/>
<organism evidence="1 2">
    <name type="scientific">Enterocloster clostridioformis</name>
    <dbReference type="NCBI Taxonomy" id="1531"/>
    <lineage>
        <taxon>Bacteria</taxon>
        <taxon>Bacillati</taxon>
        <taxon>Bacillota</taxon>
        <taxon>Clostridia</taxon>
        <taxon>Lachnospirales</taxon>
        <taxon>Lachnospiraceae</taxon>
        <taxon>Enterocloster</taxon>
    </lineage>
</organism>
<keyword evidence="1" id="KW-0808">Transferase</keyword>
<dbReference type="Pfam" id="PF10127">
    <property type="entry name" value="RlaP"/>
    <property type="match status" value="1"/>
</dbReference>
<dbReference type="PANTHER" id="PTHR34817:SF1">
    <property type="entry name" value="NUCLEOTIDYLTRANSFERASE"/>
    <property type="match status" value="1"/>
</dbReference>